<dbReference type="PANTHER" id="PTHR42755:SF1">
    <property type="entry name" value="3-DEOXY-D-MANNO-OCTULOSONIC ACID TRANSFERASE, MITOCHONDRIAL-RELATED"/>
    <property type="match status" value="1"/>
</dbReference>
<dbReference type="InterPro" id="IPR039901">
    <property type="entry name" value="Kdotransferase"/>
</dbReference>
<reference evidence="12 13" key="1">
    <citation type="journal article" date="2014" name="Nat. Commun.">
        <title>Physiological and genomic features of highly alkaliphilic hydrogen-utilizing Betaproteobacteria from a continental serpentinizing site.</title>
        <authorList>
            <person name="Suzuki S."/>
            <person name="Kuenen J.G."/>
            <person name="Schipper K."/>
            <person name="van der Velde S."/>
            <person name="Ishii S."/>
            <person name="Wu A."/>
            <person name="Sorokin D.Y."/>
            <person name="Tenney A."/>
            <person name="Meng X.Y."/>
            <person name="Morrill P.L."/>
            <person name="Kamagata Y."/>
            <person name="Muyzer G."/>
            <person name="Nealson K.H."/>
        </authorList>
    </citation>
    <scope>NUCLEOTIDE SEQUENCE [LARGE SCALE GENOMIC DNA]</scope>
    <source>
        <strain evidence="12 13">B1</strain>
    </source>
</reference>
<sequence>MVPEAAPQPAPKPAPAPAIPPAASAADAADAPPQTLSRWERVALALYGLLQRLLWPLVRLKLRWRGRAEPGYLEHVEQRLGRYPGLVPSSGWLWVHAVSLGETHAAALLLAELRAQMPGLRLLLTHGTATGRAQGAQLLRPGDLQVWQPWDTPTAVARFLAHFKPAVGLLIETEVWPHWVQGCRAQGVPLLLVNARLSPRSARGAQRLRVLLRPAYAGLSAVLAQSEADAQRLRQAGAAAVQVMGNLKFDLQTDAALIERGRQWKQALGGRRVLMLASSRAGEEALWLQALREAQRQELEPEQGPPNLPPDALWLLVPRHPQRFDAVAALLHEAGLRVWRRSQWQQGTDLPPEARAAQVWLGDSLGEMQAYYTLADLAWLGGSFLPLGGQNLIEAAACGCPIVMGPHTYNFHDAAAQAEQLGAAQRVPDMAAALHASAQLLHDASAHRAAQSGCAALWQQGQGAAQRCATTVLGVWGRSGTPRDTSGQL</sequence>
<evidence type="ECO:0000256" key="9">
    <source>
        <dbReference type="RuleBase" id="RU365103"/>
    </source>
</evidence>
<organism evidence="12 13">
    <name type="scientific">Serpentinimonas maccroryi</name>
    <dbReference type="NCBI Taxonomy" id="1458426"/>
    <lineage>
        <taxon>Bacteria</taxon>
        <taxon>Pseudomonadati</taxon>
        <taxon>Pseudomonadota</taxon>
        <taxon>Betaproteobacteria</taxon>
        <taxon>Burkholderiales</taxon>
        <taxon>Comamonadaceae</taxon>
        <taxon>Serpentinimonas</taxon>
    </lineage>
</organism>
<evidence type="ECO:0000256" key="8">
    <source>
        <dbReference type="PIRSR" id="PIRSR639901-2"/>
    </source>
</evidence>
<dbReference type="EC" id="2.4.99.12" evidence="2 9"/>
<proteinExistence type="inferred from homology"/>
<evidence type="ECO:0000256" key="1">
    <source>
        <dbReference type="ARBA" id="ARBA00004713"/>
    </source>
</evidence>
<gene>
    <name evidence="12" type="ORF">SMCB_0443</name>
</gene>
<dbReference type="GO" id="GO:0043842">
    <property type="term" value="F:Kdo transferase activity"/>
    <property type="evidence" value="ECO:0007669"/>
    <property type="project" value="UniProtKB-EC"/>
</dbReference>
<evidence type="ECO:0000256" key="7">
    <source>
        <dbReference type="PIRSR" id="PIRSR639901-1"/>
    </source>
</evidence>
<keyword evidence="4 9" id="KW-0808">Transferase</keyword>
<dbReference type="STRING" id="1458426.SMCB_0443"/>
<dbReference type="GO" id="GO:0009245">
    <property type="term" value="P:lipid A biosynthetic process"/>
    <property type="evidence" value="ECO:0007669"/>
    <property type="project" value="TreeGrafter"/>
</dbReference>
<dbReference type="UniPathway" id="UPA00958"/>
<feature type="region of interest" description="Disordered" evidence="10">
    <location>
        <begin position="1"/>
        <end position="31"/>
    </location>
</feature>
<dbReference type="SUPFAM" id="SSF53756">
    <property type="entry name" value="UDP-Glycosyltransferase/glycogen phosphorylase"/>
    <property type="match status" value="1"/>
</dbReference>
<keyword evidence="9" id="KW-0472">Membrane</keyword>
<dbReference type="Gene3D" id="3.40.50.11720">
    <property type="entry name" value="3-Deoxy-D-manno-octulosonic-acid transferase, N-terminal domain"/>
    <property type="match status" value="1"/>
</dbReference>
<dbReference type="OrthoDB" id="9789797at2"/>
<keyword evidence="13" id="KW-1185">Reference proteome</keyword>
<keyword evidence="9" id="KW-1003">Cell membrane</keyword>
<feature type="domain" description="3-deoxy-D-manno-octulosonic-acid transferase N-terminal" evidence="11">
    <location>
        <begin position="75"/>
        <end position="250"/>
    </location>
</feature>
<protein>
    <recommendedName>
        <fullName evidence="3 9">3-deoxy-D-manno-octulosonic acid transferase</fullName>
        <shortName evidence="9">Kdo transferase</shortName>
        <ecNumber evidence="2 9">2.4.99.12</ecNumber>
    </recommendedName>
    <alternativeName>
        <fullName evidence="5 9">Lipid IV(A) 3-deoxy-D-manno-octulosonic acid transferase</fullName>
    </alternativeName>
</protein>
<dbReference type="AlphaFoldDB" id="A0A060NJV7"/>
<dbReference type="GO" id="GO:0009244">
    <property type="term" value="P:lipopolysaccharide core region biosynthetic process"/>
    <property type="evidence" value="ECO:0007669"/>
    <property type="project" value="UniProtKB-UniRule"/>
</dbReference>
<dbReference type="Pfam" id="PF04413">
    <property type="entry name" value="Glycos_transf_N"/>
    <property type="match status" value="1"/>
</dbReference>
<keyword evidence="9" id="KW-0448">Lipopolysaccharide biosynthesis</keyword>
<evidence type="ECO:0000256" key="10">
    <source>
        <dbReference type="SAM" id="MobiDB-lite"/>
    </source>
</evidence>
<comment type="catalytic activity">
    <reaction evidence="6 9">
        <text>lipid IVA (E. coli) + CMP-3-deoxy-beta-D-manno-octulosonate = alpha-Kdo-(2-&gt;6)-lipid IVA (E. coli) + CMP + H(+)</text>
        <dbReference type="Rhea" id="RHEA:28066"/>
        <dbReference type="ChEBI" id="CHEBI:15378"/>
        <dbReference type="ChEBI" id="CHEBI:58603"/>
        <dbReference type="ChEBI" id="CHEBI:60364"/>
        <dbReference type="ChEBI" id="CHEBI:60377"/>
        <dbReference type="ChEBI" id="CHEBI:85987"/>
        <dbReference type="EC" id="2.4.99.12"/>
    </reaction>
</comment>
<feature type="site" description="Transition state stabilizer" evidence="8">
    <location>
        <position position="248"/>
    </location>
</feature>
<dbReference type="InterPro" id="IPR007507">
    <property type="entry name" value="Glycos_transf_N"/>
</dbReference>
<comment type="similarity">
    <text evidence="9">Belongs to the glycosyltransferase group 1 family.</text>
</comment>
<feature type="compositionally biased region" description="Pro residues" evidence="10">
    <location>
        <begin position="1"/>
        <end position="20"/>
    </location>
</feature>
<dbReference type="PANTHER" id="PTHR42755">
    <property type="entry name" value="3-DEOXY-MANNO-OCTULOSONATE CYTIDYLYLTRANSFERASE"/>
    <property type="match status" value="1"/>
</dbReference>
<comment type="pathway">
    <text evidence="1 9">Bacterial outer membrane biogenesis; LPS core biosynthesis.</text>
</comment>
<evidence type="ECO:0000256" key="2">
    <source>
        <dbReference type="ARBA" id="ARBA00012621"/>
    </source>
</evidence>
<dbReference type="EMBL" id="AP014569">
    <property type="protein sequence ID" value="BAO82671.1"/>
    <property type="molecule type" value="Genomic_DNA"/>
</dbReference>
<evidence type="ECO:0000256" key="5">
    <source>
        <dbReference type="ARBA" id="ARBA00031445"/>
    </source>
</evidence>
<comment type="function">
    <text evidence="9">Involved in lipopolysaccharide (LPS) biosynthesis. Catalyzes the transfer of 3-deoxy-D-manno-octulosonate (Kdo) residue(s) from CMP-Kdo to lipid IV(A), the tetraacyldisaccharide-1,4'-bisphosphate precursor of lipid A.</text>
</comment>
<evidence type="ECO:0000259" key="11">
    <source>
        <dbReference type="Pfam" id="PF04413"/>
    </source>
</evidence>
<feature type="site" description="Transition state stabilizer" evidence="8">
    <location>
        <position position="172"/>
    </location>
</feature>
<accession>A0A060NJV7</accession>
<evidence type="ECO:0000313" key="13">
    <source>
        <dbReference type="Proteomes" id="UP000066014"/>
    </source>
</evidence>
<comment type="subcellular location">
    <subcellularLocation>
        <location evidence="9">Cell membrane</location>
    </subcellularLocation>
</comment>
<dbReference type="InterPro" id="IPR038107">
    <property type="entry name" value="Glycos_transf_N_sf"/>
</dbReference>
<feature type="active site" description="Proton acceptor" evidence="7">
    <location>
        <position position="102"/>
    </location>
</feature>
<evidence type="ECO:0000256" key="3">
    <source>
        <dbReference type="ARBA" id="ARBA00019077"/>
    </source>
</evidence>
<dbReference type="KEGG" id="cbab:SMCB_0443"/>
<name>A0A060NJV7_9BURK</name>
<feature type="compositionally biased region" description="Low complexity" evidence="10">
    <location>
        <begin position="21"/>
        <end position="31"/>
    </location>
</feature>
<evidence type="ECO:0000256" key="4">
    <source>
        <dbReference type="ARBA" id="ARBA00022679"/>
    </source>
</evidence>
<dbReference type="Gene3D" id="3.40.50.2000">
    <property type="entry name" value="Glycogen Phosphorylase B"/>
    <property type="match status" value="1"/>
</dbReference>
<dbReference type="HOGENOM" id="CLU_036146_2_0_4"/>
<dbReference type="GO" id="GO:0005886">
    <property type="term" value="C:plasma membrane"/>
    <property type="evidence" value="ECO:0007669"/>
    <property type="project" value="UniProtKB-SubCell"/>
</dbReference>
<dbReference type="Proteomes" id="UP000066014">
    <property type="component" value="Chromosome"/>
</dbReference>
<evidence type="ECO:0000256" key="6">
    <source>
        <dbReference type="ARBA" id="ARBA00049183"/>
    </source>
</evidence>
<evidence type="ECO:0000313" key="12">
    <source>
        <dbReference type="EMBL" id="BAO82671.1"/>
    </source>
</evidence>